<keyword evidence="7" id="KW-1185">Reference proteome</keyword>
<protein>
    <submittedName>
        <fullName evidence="6">MFS transporter, SP family, sugar:H+ symporter</fullName>
    </submittedName>
</protein>
<keyword evidence="4 5" id="KW-0472">Membrane</keyword>
<gene>
    <name evidence="6" type="ORF">GMORB2_4465</name>
</gene>
<organism evidence="6 7">
    <name type="scientific">Geosmithia morbida</name>
    <dbReference type="NCBI Taxonomy" id="1094350"/>
    <lineage>
        <taxon>Eukaryota</taxon>
        <taxon>Fungi</taxon>
        <taxon>Dikarya</taxon>
        <taxon>Ascomycota</taxon>
        <taxon>Pezizomycotina</taxon>
        <taxon>Sordariomycetes</taxon>
        <taxon>Hypocreomycetidae</taxon>
        <taxon>Hypocreales</taxon>
        <taxon>Bionectriaceae</taxon>
        <taxon>Geosmithia</taxon>
    </lineage>
</organism>
<evidence type="ECO:0000256" key="4">
    <source>
        <dbReference type="ARBA" id="ARBA00023136"/>
    </source>
</evidence>
<dbReference type="InterPro" id="IPR050360">
    <property type="entry name" value="MFS_Sugar_Transporters"/>
</dbReference>
<dbReference type="SUPFAM" id="SSF103473">
    <property type="entry name" value="MFS general substrate transporter"/>
    <property type="match status" value="1"/>
</dbReference>
<evidence type="ECO:0000256" key="3">
    <source>
        <dbReference type="ARBA" id="ARBA00022989"/>
    </source>
</evidence>
<evidence type="ECO:0000313" key="7">
    <source>
        <dbReference type="Proteomes" id="UP000749293"/>
    </source>
</evidence>
<dbReference type="InterPro" id="IPR005829">
    <property type="entry name" value="Sugar_transporter_CS"/>
</dbReference>
<evidence type="ECO:0000313" key="6">
    <source>
        <dbReference type="EMBL" id="KAF4119799.1"/>
    </source>
</evidence>
<dbReference type="OrthoDB" id="6612291at2759"/>
<dbReference type="Gene3D" id="1.20.1250.20">
    <property type="entry name" value="MFS general substrate transporter like domains"/>
    <property type="match status" value="1"/>
</dbReference>
<dbReference type="GO" id="GO:0016020">
    <property type="term" value="C:membrane"/>
    <property type="evidence" value="ECO:0007669"/>
    <property type="project" value="UniProtKB-SubCell"/>
</dbReference>
<dbReference type="PANTHER" id="PTHR48022:SF4">
    <property type="entry name" value="MAJOR FACILITATOR SUPERFAMILY (MFS) PROFILE DOMAIN-CONTAINING PROTEIN-RELATED"/>
    <property type="match status" value="1"/>
</dbReference>
<dbReference type="Proteomes" id="UP000749293">
    <property type="component" value="Unassembled WGS sequence"/>
</dbReference>
<reference evidence="6" key="1">
    <citation type="submission" date="2020-03" db="EMBL/GenBank/DDBJ databases">
        <title>Site-based positive gene gene selection in Geosmithia morbida across the United States reveals a broad range of putative effectors and factors for local host and environmental adapation.</title>
        <authorList>
            <person name="Onufrak A."/>
            <person name="Murdoch R.W."/>
            <person name="Gazis R."/>
            <person name="Huff M."/>
            <person name="Staton M."/>
            <person name="Klingeman W."/>
            <person name="Hadziabdic D."/>
        </authorList>
    </citation>
    <scope>NUCLEOTIDE SEQUENCE</scope>
    <source>
        <strain evidence="6">1262</strain>
    </source>
</reference>
<dbReference type="GO" id="GO:0005351">
    <property type="term" value="F:carbohydrate:proton symporter activity"/>
    <property type="evidence" value="ECO:0007669"/>
    <property type="project" value="TreeGrafter"/>
</dbReference>
<feature type="transmembrane region" description="Helical" evidence="5">
    <location>
        <begin position="125"/>
        <end position="146"/>
    </location>
</feature>
<sequence>MDRSFGDVSRRVPRRSVLRGLVPLRVRHGYRGRYILTFEGFPSTLAMASIRAQASGPIRPVCYRLEVCRTMTTELTWLHACQRGGADNAPTAFFSCFFIRPFVARFGHLQHRCRDPDHQHALPSRYVACVIGGVGVGMATVIIPAYSAEMAPKNIRGTLGSMFQFFFTLGVVKPYWIDYAVQKYIPVGTRQWQTSVGLQLVPGAILGLGMLLTKESTRRLAKQGRHEEAIGSLT</sequence>
<name>A0A9P4YQ93_9HYPO</name>
<feature type="transmembrane region" description="Helical" evidence="5">
    <location>
        <begin position="158"/>
        <end position="176"/>
    </location>
</feature>
<dbReference type="InterPro" id="IPR005828">
    <property type="entry name" value="MFS_sugar_transport-like"/>
</dbReference>
<proteinExistence type="predicted"/>
<comment type="subcellular location">
    <subcellularLocation>
        <location evidence="1">Membrane</location>
        <topology evidence="1">Multi-pass membrane protein</topology>
    </subcellularLocation>
</comment>
<dbReference type="PROSITE" id="PS00217">
    <property type="entry name" value="SUGAR_TRANSPORT_2"/>
    <property type="match status" value="1"/>
</dbReference>
<keyword evidence="3 5" id="KW-1133">Transmembrane helix</keyword>
<comment type="caution">
    <text evidence="6">The sequence shown here is derived from an EMBL/GenBank/DDBJ whole genome shotgun (WGS) entry which is preliminary data.</text>
</comment>
<dbReference type="PANTHER" id="PTHR48022">
    <property type="entry name" value="PLASTIDIC GLUCOSE TRANSPORTER 4"/>
    <property type="match status" value="1"/>
</dbReference>
<dbReference type="GeneID" id="55970693"/>
<evidence type="ECO:0000256" key="1">
    <source>
        <dbReference type="ARBA" id="ARBA00004141"/>
    </source>
</evidence>
<dbReference type="EMBL" id="JAANYQ010000021">
    <property type="protein sequence ID" value="KAF4119799.1"/>
    <property type="molecule type" value="Genomic_DNA"/>
</dbReference>
<accession>A0A9P4YQ93</accession>
<dbReference type="AlphaFoldDB" id="A0A9P4YQ93"/>
<evidence type="ECO:0000256" key="2">
    <source>
        <dbReference type="ARBA" id="ARBA00022692"/>
    </source>
</evidence>
<keyword evidence="2 5" id="KW-0812">Transmembrane</keyword>
<dbReference type="RefSeq" id="XP_035318451.1">
    <property type="nucleotide sequence ID" value="XM_035466440.1"/>
</dbReference>
<evidence type="ECO:0000256" key="5">
    <source>
        <dbReference type="SAM" id="Phobius"/>
    </source>
</evidence>
<dbReference type="Pfam" id="PF00083">
    <property type="entry name" value="Sugar_tr"/>
    <property type="match status" value="1"/>
</dbReference>
<dbReference type="InterPro" id="IPR036259">
    <property type="entry name" value="MFS_trans_sf"/>
</dbReference>